<name>A0A0A8ZB95_ARUDO</name>
<protein>
    <submittedName>
        <fullName evidence="1">Uncharacterized protein</fullName>
    </submittedName>
</protein>
<reference evidence="1" key="1">
    <citation type="submission" date="2014-09" db="EMBL/GenBank/DDBJ databases">
        <authorList>
            <person name="Magalhaes I.L.F."/>
            <person name="Oliveira U."/>
            <person name="Santos F.R."/>
            <person name="Vidigal T.H.D.A."/>
            <person name="Brescovit A.D."/>
            <person name="Santos A.J."/>
        </authorList>
    </citation>
    <scope>NUCLEOTIDE SEQUENCE</scope>
    <source>
        <tissue evidence="1">Shoot tissue taken approximately 20 cm above the soil surface</tissue>
    </source>
</reference>
<accession>A0A0A8ZB95</accession>
<proteinExistence type="predicted"/>
<organism evidence="1">
    <name type="scientific">Arundo donax</name>
    <name type="common">Giant reed</name>
    <name type="synonym">Donax arundinaceus</name>
    <dbReference type="NCBI Taxonomy" id="35708"/>
    <lineage>
        <taxon>Eukaryota</taxon>
        <taxon>Viridiplantae</taxon>
        <taxon>Streptophyta</taxon>
        <taxon>Embryophyta</taxon>
        <taxon>Tracheophyta</taxon>
        <taxon>Spermatophyta</taxon>
        <taxon>Magnoliopsida</taxon>
        <taxon>Liliopsida</taxon>
        <taxon>Poales</taxon>
        <taxon>Poaceae</taxon>
        <taxon>PACMAD clade</taxon>
        <taxon>Arundinoideae</taxon>
        <taxon>Arundineae</taxon>
        <taxon>Arundo</taxon>
    </lineage>
</organism>
<evidence type="ECO:0000313" key="1">
    <source>
        <dbReference type="EMBL" id="JAD36669.1"/>
    </source>
</evidence>
<dbReference type="EMBL" id="GBRH01261226">
    <property type="protein sequence ID" value="JAD36669.1"/>
    <property type="molecule type" value="Transcribed_RNA"/>
</dbReference>
<reference evidence="1" key="2">
    <citation type="journal article" date="2015" name="Data Brief">
        <title>Shoot transcriptome of the giant reed, Arundo donax.</title>
        <authorList>
            <person name="Barrero R.A."/>
            <person name="Guerrero F.D."/>
            <person name="Moolhuijzen P."/>
            <person name="Goolsby J.A."/>
            <person name="Tidwell J."/>
            <person name="Bellgard S.E."/>
            <person name="Bellgard M.I."/>
        </authorList>
    </citation>
    <scope>NUCLEOTIDE SEQUENCE</scope>
    <source>
        <tissue evidence="1">Shoot tissue taken approximately 20 cm above the soil surface</tissue>
    </source>
</reference>
<sequence length="10" mass="1151">MQSIWKSSQG</sequence>